<protein>
    <recommendedName>
        <fullName evidence="4">Outer membrane protein beta-barrel domain-containing protein</fullName>
    </recommendedName>
</protein>
<accession>A0ABV2LQM8</accession>
<name>A0ABV2LQM8_9FLAO</name>
<evidence type="ECO:0000313" key="2">
    <source>
        <dbReference type="EMBL" id="MET3730871.1"/>
    </source>
</evidence>
<feature type="signal peptide" evidence="1">
    <location>
        <begin position="1"/>
        <end position="20"/>
    </location>
</feature>
<sequence>MKKLFLSACLGLIGLVGVNAQEGLKAEATVGATIGDGADAFGINYGAAASYLYPVMENLHVGGKVGLDIFGGKKVDAVIIDGVAVNSNLKAQNMTLIPITASAQYDFMDQFFAGVDLGYAISLNNDYNGGFYFMPKGGWQNEFIQVFAYLKGISSKIDSDIPDTAFSKNFNNVMGIGVGAAYKF</sequence>
<reference evidence="2 3" key="1">
    <citation type="submission" date="2024-06" db="EMBL/GenBank/DDBJ databases">
        <title>Genomic Encyclopedia of Type Strains, Phase IV (KMG-IV): sequencing the most valuable type-strain genomes for metagenomic binning, comparative biology and taxonomic classification.</title>
        <authorList>
            <person name="Goeker M."/>
        </authorList>
    </citation>
    <scope>NUCLEOTIDE SEQUENCE [LARGE SCALE GENOMIC DNA]</scope>
    <source>
        <strain evidence="2 3">DSM 29388</strain>
    </source>
</reference>
<comment type="caution">
    <text evidence="2">The sequence shown here is derived from an EMBL/GenBank/DDBJ whole genome shotgun (WGS) entry which is preliminary data.</text>
</comment>
<feature type="chain" id="PRO_5046082566" description="Outer membrane protein beta-barrel domain-containing protein" evidence="1">
    <location>
        <begin position="21"/>
        <end position="184"/>
    </location>
</feature>
<evidence type="ECO:0000313" key="3">
    <source>
        <dbReference type="Proteomes" id="UP001549146"/>
    </source>
</evidence>
<dbReference type="RefSeq" id="WP_354506523.1">
    <property type="nucleotide sequence ID" value="NZ_JBEPMO010000002.1"/>
</dbReference>
<organism evidence="2 3">
    <name type="scientific">Moheibacter stercoris</name>
    <dbReference type="NCBI Taxonomy" id="1628251"/>
    <lineage>
        <taxon>Bacteria</taxon>
        <taxon>Pseudomonadati</taxon>
        <taxon>Bacteroidota</taxon>
        <taxon>Flavobacteriia</taxon>
        <taxon>Flavobacteriales</taxon>
        <taxon>Weeksellaceae</taxon>
        <taxon>Moheibacter</taxon>
    </lineage>
</organism>
<dbReference type="EMBL" id="JBEPMO010000002">
    <property type="protein sequence ID" value="MET3730871.1"/>
    <property type="molecule type" value="Genomic_DNA"/>
</dbReference>
<keyword evidence="3" id="KW-1185">Reference proteome</keyword>
<evidence type="ECO:0008006" key="4">
    <source>
        <dbReference type="Google" id="ProtNLM"/>
    </source>
</evidence>
<keyword evidence="1" id="KW-0732">Signal</keyword>
<gene>
    <name evidence="2" type="ORF">ABID46_000430</name>
</gene>
<dbReference type="Proteomes" id="UP001549146">
    <property type="component" value="Unassembled WGS sequence"/>
</dbReference>
<proteinExistence type="predicted"/>
<evidence type="ECO:0000256" key="1">
    <source>
        <dbReference type="SAM" id="SignalP"/>
    </source>
</evidence>